<dbReference type="AlphaFoldDB" id="A0A238HDG2"/>
<dbReference type="Gene3D" id="3.30.420.10">
    <property type="entry name" value="Ribonuclease H-like superfamily/Ribonuclease H"/>
    <property type="match status" value="1"/>
</dbReference>
<dbReference type="PANTHER" id="PTHR47515:SF1">
    <property type="entry name" value="BLR2054 PROTEIN"/>
    <property type="match status" value="1"/>
</dbReference>
<dbReference type="GO" id="GO:0003676">
    <property type="term" value="F:nucleic acid binding"/>
    <property type="evidence" value="ECO:0007669"/>
    <property type="project" value="InterPro"/>
</dbReference>
<organism evidence="2 3">
    <name type="scientific">Burkholderia singularis</name>
    <dbReference type="NCBI Taxonomy" id="1503053"/>
    <lineage>
        <taxon>Bacteria</taxon>
        <taxon>Pseudomonadati</taxon>
        <taxon>Pseudomonadota</taxon>
        <taxon>Betaproteobacteria</taxon>
        <taxon>Burkholderiales</taxon>
        <taxon>Burkholderiaceae</taxon>
        <taxon>Burkholderia</taxon>
        <taxon>pseudomallei group</taxon>
    </lineage>
</organism>
<dbReference type="InterPro" id="IPR012337">
    <property type="entry name" value="RNaseH-like_sf"/>
</dbReference>
<dbReference type="InterPro" id="IPR036397">
    <property type="entry name" value="RNaseH_sf"/>
</dbReference>
<sequence length="50" mass="5672">MVDDYTRECLAIEADTSLLGLRVQQVLEWLNEVRGLPASITVDNGPEVRW</sequence>
<evidence type="ECO:0000313" key="2">
    <source>
        <dbReference type="EMBL" id="SMG03165.1"/>
    </source>
</evidence>
<dbReference type="Proteomes" id="UP000198460">
    <property type="component" value="Unassembled WGS sequence"/>
</dbReference>
<dbReference type="GO" id="GO:0015074">
    <property type="term" value="P:DNA integration"/>
    <property type="evidence" value="ECO:0007669"/>
    <property type="project" value="InterPro"/>
</dbReference>
<reference evidence="2 3" key="1">
    <citation type="submission" date="2017-04" db="EMBL/GenBank/DDBJ databases">
        <authorList>
            <person name="Afonso C.L."/>
            <person name="Miller P.J."/>
            <person name="Scott M.A."/>
            <person name="Spackman E."/>
            <person name="Goraichik I."/>
            <person name="Dimitrov K.M."/>
            <person name="Suarez D.L."/>
            <person name="Swayne D.E."/>
        </authorList>
    </citation>
    <scope>NUCLEOTIDE SEQUENCE [LARGE SCALE GENOMIC DNA]</scope>
    <source>
        <strain evidence="2">LMG 28154</strain>
    </source>
</reference>
<feature type="domain" description="Integrase catalytic" evidence="1">
    <location>
        <begin position="1"/>
        <end position="50"/>
    </location>
</feature>
<gene>
    <name evidence="2" type="ORF">BSIN_5288</name>
</gene>
<evidence type="ECO:0000313" key="3">
    <source>
        <dbReference type="Proteomes" id="UP000198460"/>
    </source>
</evidence>
<name>A0A238HDG2_9BURK</name>
<dbReference type="SUPFAM" id="SSF53098">
    <property type="entry name" value="Ribonuclease H-like"/>
    <property type="match status" value="1"/>
</dbReference>
<protein>
    <submittedName>
        <fullName evidence="2">Mobile element protein</fullName>
    </submittedName>
</protein>
<dbReference type="PANTHER" id="PTHR47515">
    <property type="entry name" value="LOW CALCIUM RESPONSE LOCUS PROTEIN T"/>
    <property type="match status" value="1"/>
</dbReference>
<accession>A0A238HDG2</accession>
<dbReference type="EMBL" id="FXAN01000127">
    <property type="protein sequence ID" value="SMG03165.1"/>
    <property type="molecule type" value="Genomic_DNA"/>
</dbReference>
<proteinExistence type="predicted"/>
<dbReference type="InterPro" id="IPR001584">
    <property type="entry name" value="Integrase_cat-core"/>
</dbReference>
<dbReference type="PROSITE" id="PS50994">
    <property type="entry name" value="INTEGRASE"/>
    <property type="match status" value="1"/>
</dbReference>
<evidence type="ECO:0000259" key="1">
    <source>
        <dbReference type="PROSITE" id="PS50994"/>
    </source>
</evidence>